<dbReference type="RefSeq" id="XP_020049078.1">
    <property type="nucleotide sequence ID" value="XM_020194376.1"/>
</dbReference>
<dbReference type="AlphaFoldDB" id="A0A1D2VMD3"/>
<proteinExistence type="predicted"/>
<organism evidence="3 4">
    <name type="scientific">Ascoidea rubescens DSM 1968</name>
    <dbReference type="NCBI Taxonomy" id="1344418"/>
    <lineage>
        <taxon>Eukaryota</taxon>
        <taxon>Fungi</taxon>
        <taxon>Dikarya</taxon>
        <taxon>Ascomycota</taxon>
        <taxon>Saccharomycotina</taxon>
        <taxon>Saccharomycetes</taxon>
        <taxon>Ascoideaceae</taxon>
        <taxon>Ascoidea</taxon>
    </lineage>
</organism>
<reference evidence="4" key="1">
    <citation type="submission" date="2016-05" db="EMBL/GenBank/DDBJ databases">
        <title>Comparative genomics of biotechnologically important yeasts.</title>
        <authorList>
            <consortium name="DOE Joint Genome Institute"/>
            <person name="Riley R."/>
            <person name="Haridas S."/>
            <person name="Wolfe K.H."/>
            <person name="Lopes M.R."/>
            <person name="Hittinger C.T."/>
            <person name="Goker M."/>
            <person name="Salamov A."/>
            <person name="Wisecaver J."/>
            <person name="Long T.M."/>
            <person name="Aerts A.L."/>
            <person name="Barry K."/>
            <person name="Choi C."/>
            <person name="Clum A."/>
            <person name="Coughlan A.Y."/>
            <person name="Deshpande S."/>
            <person name="Douglass A.P."/>
            <person name="Hanson S.J."/>
            <person name="Klenk H.-P."/>
            <person name="Labutti K."/>
            <person name="Lapidus A."/>
            <person name="Lindquist E."/>
            <person name="Lipzen A."/>
            <person name="Meier-Kolthoff J.P."/>
            <person name="Ohm R.A."/>
            <person name="Otillar R.P."/>
            <person name="Pangilinan J."/>
            <person name="Peng Y."/>
            <person name="Rokas A."/>
            <person name="Rosa C.A."/>
            <person name="Scheuner C."/>
            <person name="Sibirny A.A."/>
            <person name="Slot J.C."/>
            <person name="Stielow J.B."/>
            <person name="Sun H."/>
            <person name="Kurtzman C.P."/>
            <person name="Blackwell M."/>
            <person name="Grigoriev I.V."/>
            <person name="Jeffries T.W."/>
        </authorList>
    </citation>
    <scope>NUCLEOTIDE SEQUENCE [LARGE SCALE GENOMIC DNA]</scope>
    <source>
        <strain evidence="4">DSM 1968</strain>
    </source>
</reference>
<name>A0A1D2VMD3_9ASCO</name>
<accession>A0A1D2VMD3</accession>
<gene>
    <name evidence="3" type="ORF">ASCRUDRAFT_79429</name>
</gene>
<dbReference type="InParanoid" id="A0A1D2VMD3"/>
<feature type="coiled-coil region" evidence="1">
    <location>
        <begin position="109"/>
        <end position="143"/>
    </location>
</feature>
<dbReference type="FunCoup" id="A0A1D2VMD3">
    <property type="interactions" value="278"/>
</dbReference>
<evidence type="ECO:0000256" key="2">
    <source>
        <dbReference type="SAM" id="MobiDB-lite"/>
    </source>
</evidence>
<evidence type="ECO:0000256" key="1">
    <source>
        <dbReference type="SAM" id="Coils"/>
    </source>
</evidence>
<evidence type="ECO:0000313" key="4">
    <source>
        <dbReference type="Proteomes" id="UP000095038"/>
    </source>
</evidence>
<protein>
    <submittedName>
        <fullName evidence="3">Uncharacterized protein</fullName>
    </submittedName>
</protein>
<dbReference type="PANTHER" id="PTHR10643">
    <property type="entry name" value="KINETOCHORE PROTEIN NDC80"/>
    <property type="match status" value="1"/>
</dbReference>
<sequence length="475" mass="55657">MLKDELFDPDDDEFNNFNNPNSFNTSSNQLAEIDYSKINQDLIENNLHDIINKYATDFIYKSYRSFLNNSSDYADFDDFSSNLISDHNTDYKILKNTIDKFIKFIDLSSAQLEKDVSHFNTKLDDLKIKLEKIEELLIKSKALKKDVITFNKYINKCHLAKNEWPNRLKILNDECNKLQLELESSKSKFNQLNVILSKNNLSIEDFQKKINERSDLEKDLSDLKIQNSSTLDNLNLKQLASKKFYTDLTDLVNRFNQKLNKILTDLRLSLPNGEFIIQNLDDLIIKDFKFDNIFSLKNLDEKLKILKNNPYLNLDFKEKLYKLGSKLTLEIEETEEIINTLKSQISELKDNISSKKNEKNTLEMEITNDKLSLESLKTKQTKENDNAKKKLNELTLQIEELKESANQNNIEFDINVLESKKKLFDNKSEDVARKLHEDVNHFVQFLINFKENIFNDLEKLNSSIEEASKIDISNF</sequence>
<feature type="region of interest" description="Disordered" evidence="2">
    <location>
        <begin position="1"/>
        <end position="23"/>
    </location>
</feature>
<dbReference type="STRING" id="1344418.A0A1D2VMD3"/>
<dbReference type="GO" id="GO:0031262">
    <property type="term" value="C:Ndc80 complex"/>
    <property type="evidence" value="ECO:0007669"/>
    <property type="project" value="InterPro"/>
</dbReference>
<keyword evidence="4" id="KW-1185">Reference proteome</keyword>
<dbReference type="InterPro" id="IPR005550">
    <property type="entry name" value="Kinetochore_Ndc80"/>
</dbReference>
<dbReference type="GeneID" id="30968012"/>
<dbReference type="EMBL" id="KV454476">
    <property type="protein sequence ID" value="ODV62771.1"/>
    <property type="molecule type" value="Genomic_DNA"/>
</dbReference>
<dbReference type="PANTHER" id="PTHR10643:SF2">
    <property type="entry name" value="KINETOCHORE PROTEIN NDC80 HOMOLOG"/>
    <property type="match status" value="1"/>
</dbReference>
<dbReference type="GO" id="GO:0051315">
    <property type="term" value="P:attachment of mitotic spindle microtubules to kinetochore"/>
    <property type="evidence" value="ECO:0007669"/>
    <property type="project" value="InterPro"/>
</dbReference>
<dbReference type="Proteomes" id="UP000095038">
    <property type="component" value="Unassembled WGS sequence"/>
</dbReference>
<feature type="coiled-coil region" evidence="1">
    <location>
        <begin position="331"/>
        <end position="411"/>
    </location>
</feature>
<evidence type="ECO:0000313" key="3">
    <source>
        <dbReference type="EMBL" id="ODV62771.1"/>
    </source>
</evidence>
<keyword evidence="1" id="KW-0175">Coiled coil</keyword>
<feature type="coiled-coil region" evidence="1">
    <location>
        <begin position="168"/>
        <end position="226"/>
    </location>
</feature>